<name>A0A9P6E176_9AGAM</name>
<evidence type="ECO:0000313" key="3">
    <source>
        <dbReference type="Proteomes" id="UP000886523"/>
    </source>
</evidence>
<evidence type="ECO:0000256" key="1">
    <source>
        <dbReference type="SAM" id="MobiDB-lite"/>
    </source>
</evidence>
<gene>
    <name evidence="2" type="ORF">BS47DRAFT_1388726</name>
</gene>
<feature type="compositionally biased region" description="Polar residues" evidence="1">
    <location>
        <begin position="97"/>
        <end position="117"/>
    </location>
</feature>
<feature type="compositionally biased region" description="Basic and acidic residues" evidence="1">
    <location>
        <begin position="41"/>
        <end position="53"/>
    </location>
</feature>
<keyword evidence="3" id="KW-1185">Reference proteome</keyword>
<protein>
    <submittedName>
        <fullName evidence="2">Uncharacterized protein</fullName>
    </submittedName>
</protein>
<sequence length="136" mass="15074">MAKMASNQKPSSYHTTTPTLGSSESDSVIKVGTKQKHQQFKKADKLKNDADHSKKSKMKLSQQVKTIATIPQNTLILDKSKSSSVLLEEVEDDSDVPSQTLSSSSDSEVNARNNKQNVRAMLRREHQTNINTDNSD</sequence>
<dbReference type="Proteomes" id="UP000886523">
    <property type="component" value="Unassembled WGS sequence"/>
</dbReference>
<proteinExistence type="predicted"/>
<reference evidence="2" key="1">
    <citation type="journal article" date="2020" name="Nat. Commun.">
        <title>Large-scale genome sequencing of mycorrhizal fungi provides insights into the early evolution of symbiotic traits.</title>
        <authorList>
            <person name="Miyauchi S."/>
            <person name="Kiss E."/>
            <person name="Kuo A."/>
            <person name="Drula E."/>
            <person name="Kohler A."/>
            <person name="Sanchez-Garcia M."/>
            <person name="Morin E."/>
            <person name="Andreopoulos B."/>
            <person name="Barry K.W."/>
            <person name="Bonito G."/>
            <person name="Buee M."/>
            <person name="Carver A."/>
            <person name="Chen C."/>
            <person name="Cichocki N."/>
            <person name="Clum A."/>
            <person name="Culley D."/>
            <person name="Crous P.W."/>
            <person name="Fauchery L."/>
            <person name="Girlanda M."/>
            <person name="Hayes R.D."/>
            <person name="Keri Z."/>
            <person name="LaButti K."/>
            <person name="Lipzen A."/>
            <person name="Lombard V."/>
            <person name="Magnuson J."/>
            <person name="Maillard F."/>
            <person name="Murat C."/>
            <person name="Nolan M."/>
            <person name="Ohm R.A."/>
            <person name="Pangilinan J."/>
            <person name="Pereira M.F."/>
            <person name="Perotto S."/>
            <person name="Peter M."/>
            <person name="Pfister S."/>
            <person name="Riley R."/>
            <person name="Sitrit Y."/>
            <person name="Stielow J.B."/>
            <person name="Szollosi G."/>
            <person name="Zifcakova L."/>
            <person name="Stursova M."/>
            <person name="Spatafora J.W."/>
            <person name="Tedersoo L."/>
            <person name="Vaario L.M."/>
            <person name="Yamada A."/>
            <person name="Yan M."/>
            <person name="Wang P."/>
            <person name="Xu J."/>
            <person name="Bruns T."/>
            <person name="Baldrian P."/>
            <person name="Vilgalys R."/>
            <person name="Dunand C."/>
            <person name="Henrissat B."/>
            <person name="Grigoriev I.V."/>
            <person name="Hibbett D."/>
            <person name="Nagy L.G."/>
            <person name="Martin F.M."/>
        </authorList>
    </citation>
    <scope>NUCLEOTIDE SEQUENCE</scope>
    <source>
        <strain evidence="2">UP504</strain>
    </source>
</reference>
<accession>A0A9P6E176</accession>
<feature type="compositionally biased region" description="Polar residues" evidence="1">
    <location>
        <begin position="1"/>
        <end position="26"/>
    </location>
</feature>
<dbReference type="EMBL" id="MU128922">
    <property type="protein sequence ID" value="KAF9518798.1"/>
    <property type="molecule type" value="Genomic_DNA"/>
</dbReference>
<evidence type="ECO:0000313" key="2">
    <source>
        <dbReference type="EMBL" id="KAF9518798.1"/>
    </source>
</evidence>
<feature type="region of interest" description="Disordered" evidence="1">
    <location>
        <begin position="88"/>
        <end position="136"/>
    </location>
</feature>
<feature type="region of interest" description="Disordered" evidence="1">
    <location>
        <begin position="1"/>
        <end position="64"/>
    </location>
</feature>
<organism evidence="2 3">
    <name type="scientific">Hydnum rufescens UP504</name>
    <dbReference type="NCBI Taxonomy" id="1448309"/>
    <lineage>
        <taxon>Eukaryota</taxon>
        <taxon>Fungi</taxon>
        <taxon>Dikarya</taxon>
        <taxon>Basidiomycota</taxon>
        <taxon>Agaricomycotina</taxon>
        <taxon>Agaricomycetes</taxon>
        <taxon>Cantharellales</taxon>
        <taxon>Hydnaceae</taxon>
        <taxon>Hydnum</taxon>
    </lineage>
</organism>
<dbReference type="AlphaFoldDB" id="A0A9P6E176"/>
<comment type="caution">
    <text evidence="2">The sequence shown here is derived from an EMBL/GenBank/DDBJ whole genome shotgun (WGS) entry which is preliminary data.</text>
</comment>